<evidence type="ECO:0000256" key="1">
    <source>
        <dbReference type="ARBA" id="ARBA00022737"/>
    </source>
</evidence>
<evidence type="ECO:0000259" key="2">
    <source>
        <dbReference type="Pfam" id="PF23276"/>
    </source>
</evidence>
<keyword evidence="1" id="KW-0677">Repeat</keyword>
<evidence type="ECO:0000313" key="3">
    <source>
        <dbReference type="EMBL" id="EKM61323.1"/>
    </source>
</evidence>
<dbReference type="KEGG" id="pco:PHACADRAFT_56937"/>
<dbReference type="HOGENOM" id="CLU_019520_0_0_1"/>
<feature type="non-terminal residue" evidence="3">
    <location>
        <position position="600"/>
    </location>
</feature>
<evidence type="ECO:0000313" key="4">
    <source>
        <dbReference type="Proteomes" id="UP000008370"/>
    </source>
</evidence>
<proteinExistence type="predicted"/>
<accession>K5WBM4</accession>
<gene>
    <name evidence="3" type="ORF">PHACADRAFT_56937</name>
</gene>
<dbReference type="AlphaFoldDB" id="K5WBM4"/>
<dbReference type="PANTHER" id="PTHR47447:SF23">
    <property type="entry name" value="PENTACOTRIPEPTIDE-REPEAT REGION OF PRORP DOMAIN-CONTAINING PROTEIN"/>
    <property type="match status" value="1"/>
</dbReference>
<keyword evidence="4" id="KW-1185">Reference proteome</keyword>
<name>K5WBM4_PHACS</name>
<dbReference type="InParanoid" id="K5WBM4"/>
<feature type="non-terminal residue" evidence="3">
    <location>
        <position position="1"/>
    </location>
</feature>
<dbReference type="Pfam" id="PF23276">
    <property type="entry name" value="TPR_24"/>
    <property type="match status" value="1"/>
</dbReference>
<dbReference type="OrthoDB" id="185373at2759"/>
<dbReference type="PANTHER" id="PTHR47447">
    <property type="entry name" value="OS03G0856100 PROTEIN"/>
    <property type="match status" value="1"/>
</dbReference>
<dbReference type="InterPro" id="IPR011990">
    <property type="entry name" value="TPR-like_helical_dom_sf"/>
</dbReference>
<dbReference type="RefSeq" id="XP_007389632.1">
    <property type="nucleotide sequence ID" value="XM_007389570.1"/>
</dbReference>
<reference evidence="3 4" key="1">
    <citation type="journal article" date="2012" name="BMC Genomics">
        <title>Comparative genomics of the white-rot fungi, Phanerochaete carnosa and P. chrysosporium, to elucidate the genetic basis of the distinct wood types they colonize.</title>
        <authorList>
            <person name="Suzuki H."/>
            <person name="MacDonald J."/>
            <person name="Syed K."/>
            <person name="Salamov A."/>
            <person name="Hori C."/>
            <person name="Aerts A."/>
            <person name="Henrissat B."/>
            <person name="Wiebenga A."/>
            <person name="vanKuyk P.A."/>
            <person name="Barry K."/>
            <person name="Lindquist E."/>
            <person name="LaButti K."/>
            <person name="Lapidus A."/>
            <person name="Lucas S."/>
            <person name="Coutinho P."/>
            <person name="Gong Y."/>
            <person name="Samejima M."/>
            <person name="Mahadevan R."/>
            <person name="Abou-Zaid M."/>
            <person name="de Vries R.P."/>
            <person name="Igarashi K."/>
            <person name="Yadav J.S."/>
            <person name="Grigoriev I.V."/>
            <person name="Master E.R."/>
        </authorList>
    </citation>
    <scope>NUCLEOTIDE SEQUENCE [LARGE SCALE GENOMIC DNA]</scope>
    <source>
        <strain evidence="3 4">HHB-10118-sp</strain>
    </source>
</reference>
<dbReference type="Gene3D" id="1.25.40.10">
    <property type="entry name" value="Tetratricopeptide repeat domain"/>
    <property type="match status" value="2"/>
</dbReference>
<dbReference type="InterPro" id="IPR057027">
    <property type="entry name" value="TPR_mt"/>
</dbReference>
<protein>
    <recommendedName>
        <fullName evidence="2">Pentatricopeptide repeat-containing protein-mitochondrial domain-containing protein</fullName>
    </recommendedName>
</protein>
<sequence>LEVDDELHNAILEGFVSREHFSEASSWLRDLPNKPGACSSSVQQWNDFLETCLTHGQPRLAWANVRYIQDNRPVKPDSRTYSLFFQTIFLLNRKNPPPTSFLRSVLDRMKEDAVPFSADLLQVIVGGYNSMNALGMARPIERIYASMQGKKKLARPAPDAATFDTTLVDLFADGKEKRAQRELRRMVSSGFRPTTTTLDNIAPYLSNPEDLLSWEALLGIAASHSAWSSVMRNVAEADSAQAVVTTYRAFLESKHIPTAVDISCVLTVLCSRTMRPPTDNDIRQAISLFQEYVQLVTSDAAPGHSPQGDLPAYNTLLRAICSSANPEFYPIAVSLLEEIQDRGIVMDHLATRSFIILFIRVAPDADAAYRIYRKLHKYPDGSSALDAKGFEAVLDTFCQVCLSHAPSSALYLSIVRDMRLAGYPVTATVYTILLRRLSDLLAHTIRRVHNAITVDASITPDVALWNQLMDTYQRAGCIREAYGIWESLYMTRQFNNASVSVVLDACSHAGAEELAMDVFAKVYASGFQLNQRNWANWVECLCRLGKIDEATKVLCVAMPQEKEKGVHPTKEIAQIILNFAANQRREEEIRDRIKHYLPKL</sequence>
<organism evidence="3 4">
    <name type="scientific">Phanerochaete carnosa (strain HHB-10118-sp)</name>
    <name type="common">White-rot fungus</name>
    <name type="synonym">Peniophora carnosa</name>
    <dbReference type="NCBI Taxonomy" id="650164"/>
    <lineage>
        <taxon>Eukaryota</taxon>
        <taxon>Fungi</taxon>
        <taxon>Dikarya</taxon>
        <taxon>Basidiomycota</taxon>
        <taxon>Agaricomycotina</taxon>
        <taxon>Agaricomycetes</taxon>
        <taxon>Polyporales</taxon>
        <taxon>Phanerochaetaceae</taxon>
        <taxon>Phanerochaete</taxon>
    </lineage>
</organism>
<feature type="domain" description="Pentatricopeptide repeat-containing protein-mitochondrial" evidence="2">
    <location>
        <begin position="500"/>
        <end position="583"/>
    </location>
</feature>
<dbReference type="GeneID" id="18920070"/>
<dbReference type="EMBL" id="JH930468">
    <property type="protein sequence ID" value="EKM61323.1"/>
    <property type="molecule type" value="Genomic_DNA"/>
</dbReference>
<dbReference type="Proteomes" id="UP000008370">
    <property type="component" value="Unassembled WGS sequence"/>
</dbReference>